<feature type="domain" description="DprA winged helix" evidence="3">
    <location>
        <begin position="306"/>
        <end position="361"/>
    </location>
</feature>
<dbReference type="NCBIfam" id="TIGR00732">
    <property type="entry name" value="dprA"/>
    <property type="match status" value="1"/>
</dbReference>
<dbReference type="SUPFAM" id="SSF46785">
    <property type="entry name" value="Winged helix' DNA-binding domain"/>
    <property type="match status" value="1"/>
</dbReference>
<dbReference type="PANTHER" id="PTHR43022">
    <property type="entry name" value="PROTEIN SMF"/>
    <property type="match status" value="1"/>
</dbReference>
<dbReference type="InterPro" id="IPR036388">
    <property type="entry name" value="WH-like_DNA-bd_sf"/>
</dbReference>
<evidence type="ECO:0000259" key="3">
    <source>
        <dbReference type="Pfam" id="PF17782"/>
    </source>
</evidence>
<reference evidence="4 5" key="1">
    <citation type="submission" date="2018-05" db="EMBL/GenBank/DDBJ databases">
        <title>Genomic Encyclopedia of Archaeal and Bacterial Type Strains, Phase II (KMG-II): from individual species to whole genera.</title>
        <authorList>
            <person name="Goeker M."/>
        </authorList>
    </citation>
    <scope>NUCLEOTIDE SEQUENCE [LARGE SCALE GENOMIC DNA]</scope>
    <source>
        <strain evidence="4 5">DSM 19975</strain>
    </source>
</reference>
<dbReference type="RefSeq" id="WP_109607719.1">
    <property type="nucleotide sequence ID" value="NZ_QGHA01000003.1"/>
</dbReference>
<dbReference type="Gene3D" id="3.40.50.450">
    <property type="match status" value="1"/>
</dbReference>
<dbReference type="EMBL" id="QGHA01000003">
    <property type="protein sequence ID" value="PWK78129.1"/>
    <property type="molecule type" value="Genomic_DNA"/>
</dbReference>
<name>A0A316HAA4_9SPHI</name>
<dbReference type="SUPFAM" id="SSF47781">
    <property type="entry name" value="RuvA domain 2-like"/>
    <property type="match status" value="1"/>
</dbReference>
<dbReference type="Pfam" id="PF14520">
    <property type="entry name" value="HHH_5"/>
    <property type="match status" value="1"/>
</dbReference>
<keyword evidence="5" id="KW-1185">Reference proteome</keyword>
<evidence type="ECO:0000259" key="2">
    <source>
        <dbReference type="Pfam" id="PF02481"/>
    </source>
</evidence>
<dbReference type="Proteomes" id="UP000245678">
    <property type="component" value="Unassembled WGS sequence"/>
</dbReference>
<dbReference type="Gene3D" id="1.10.10.10">
    <property type="entry name" value="Winged helix-like DNA-binding domain superfamily/Winged helix DNA-binding domain"/>
    <property type="match status" value="1"/>
</dbReference>
<dbReference type="AlphaFoldDB" id="A0A316HAA4"/>
<dbReference type="Pfam" id="PF02481">
    <property type="entry name" value="DNA_processg_A"/>
    <property type="match status" value="1"/>
</dbReference>
<comment type="caution">
    <text evidence="4">The sequence shown here is derived from an EMBL/GenBank/DDBJ whole genome shotgun (WGS) entry which is preliminary data.</text>
</comment>
<sequence length="366" mass="40271">MSLLHQVALTFIKNIGPVASKSLLAYMGGAEEVFKASKEKMLRVPGIGEKTIAQIDFDEALKKAEAELLFIRKNNIEVIFYTDARYPKRLKNCNDAPVLLYARGNMELNPPHIISIVGTRNATDYGRQLCRQLIEELQQYNVLIISGLAHGIDVAAHKECVKSGVPTVGVLGHGLDRLYPSQNRAIADKMLENGGLLTEYPSGTNPDRENFPQRNRIVAGIADATVVIEASIKGGALITAEIANSYNRDVFAFPGRIGDEFSEGCNFLIRNNKASLLSCMADLAFSLGWEKTGDNKPAIEQFSLPLDLSAEERVILELIRQSTTPIAIDDLTLKANMPLSQLTMNLLNMEMQGYISSLPGKMYRIG</sequence>
<evidence type="ECO:0000313" key="5">
    <source>
        <dbReference type="Proteomes" id="UP000245678"/>
    </source>
</evidence>
<dbReference type="InterPro" id="IPR010994">
    <property type="entry name" value="RuvA_2-like"/>
</dbReference>
<dbReference type="InterPro" id="IPR036390">
    <property type="entry name" value="WH_DNA-bd_sf"/>
</dbReference>
<accession>A0A316HAA4</accession>
<dbReference type="GO" id="GO:0009294">
    <property type="term" value="P:DNA-mediated transformation"/>
    <property type="evidence" value="ECO:0007669"/>
    <property type="project" value="InterPro"/>
</dbReference>
<gene>
    <name evidence="4" type="ORF">LX99_01969</name>
</gene>
<dbReference type="Pfam" id="PF17782">
    <property type="entry name" value="WHD_DprA"/>
    <property type="match status" value="1"/>
</dbReference>
<feature type="domain" description="Smf/DprA SLOG" evidence="2">
    <location>
        <begin position="78"/>
        <end position="284"/>
    </location>
</feature>
<dbReference type="InterPro" id="IPR041614">
    <property type="entry name" value="DprA_WH"/>
</dbReference>
<protein>
    <submittedName>
        <fullName evidence="4">DNA processing protein</fullName>
    </submittedName>
</protein>
<comment type="similarity">
    <text evidence="1">Belongs to the DprA/Smf family.</text>
</comment>
<proteinExistence type="inferred from homology"/>
<dbReference type="PANTHER" id="PTHR43022:SF1">
    <property type="entry name" value="PROTEIN SMF"/>
    <property type="match status" value="1"/>
</dbReference>
<dbReference type="SUPFAM" id="SSF102405">
    <property type="entry name" value="MCP/YpsA-like"/>
    <property type="match status" value="1"/>
</dbReference>
<evidence type="ECO:0000313" key="4">
    <source>
        <dbReference type="EMBL" id="PWK78129.1"/>
    </source>
</evidence>
<evidence type="ECO:0000256" key="1">
    <source>
        <dbReference type="ARBA" id="ARBA00006525"/>
    </source>
</evidence>
<organism evidence="4 5">
    <name type="scientific">Mucilaginibacter oryzae</name>
    <dbReference type="NCBI Taxonomy" id="468058"/>
    <lineage>
        <taxon>Bacteria</taxon>
        <taxon>Pseudomonadati</taxon>
        <taxon>Bacteroidota</taxon>
        <taxon>Sphingobacteriia</taxon>
        <taxon>Sphingobacteriales</taxon>
        <taxon>Sphingobacteriaceae</taxon>
        <taxon>Mucilaginibacter</taxon>
    </lineage>
</organism>
<dbReference type="InterPro" id="IPR057666">
    <property type="entry name" value="DrpA_SLOG"/>
</dbReference>
<dbReference type="InterPro" id="IPR003488">
    <property type="entry name" value="DprA"/>
</dbReference>